<evidence type="ECO:0000313" key="1">
    <source>
        <dbReference type="EMBL" id="PWA39593.1"/>
    </source>
</evidence>
<evidence type="ECO:0000313" key="2">
    <source>
        <dbReference type="Proteomes" id="UP000245207"/>
    </source>
</evidence>
<accession>A0A2U1KSB5</accession>
<organism evidence="1 2">
    <name type="scientific">Artemisia annua</name>
    <name type="common">Sweet wormwood</name>
    <dbReference type="NCBI Taxonomy" id="35608"/>
    <lineage>
        <taxon>Eukaryota</taxon>
        <taxon>Viridiplantae</taxon>
        <taxon>Streptophyta</taxon>
        <taxon>Embryophyta</taxon>
        <taxon>Tracheophyta</taxon>
        <taxon>Spermatophyta</taxon>
        <taxon>Magnoliopsida</taxon>
        <taxon>eudicotyledons</taxon>
        <taxon>Gunneridae</taxon>
        <taxon>Pentapetalae</taxon>
        <taxon>asterids</taxon>
        <taxon>campanulids</taxon>
        <taxon>Asterales</taxon>
        <taxon>Asteraceae</taxon>
        <taxon>Asteroideae</taxon>
        <taxon>Anthemideae</taxon>
        <taxon>Artemisiinae</taxon>
        <taxon>Artemisia</taxon>
    </lineage>
</organism>
<name>A0A2U1KSB5_ARTAN</name>
<keyword evidence="2" id="KW-1185">Reference proteome</keyword>
<dbReference type="AlphaFoldDB" id="A0A2U1KSB5"/>
<reference evidence="1 2" key="1">
    <citation type="journal article" date="2018" name="Mol. Plant">
        <title>The genome of Artemisia annua provides insight into the evolution of Asteraceae family and artemisinin biosynthesis.</title>
        <authorList>
            <person name="Shen Q."/>
            <person name="Zhang L."/>
            <person name="Liao Z."/>
            <person name="Wang S."/>
            <person name="Yan T."/>
            <person name="Shi P."/>
            <person name="Liu M."/>
            <person name="Fu X."/>
            <person name="Pan Q."/>
            <person name="Wang Y."/>
            <person name="Lv Z."/>
            <person name="Lu X."/>
            <person name="Zhang F."/>
            <person name="Jiang W."/>
            <person name="Ma Y."/>
            <person name="Chen M."/>
            <person name="Hao X."/>
            <person name="Li L."/>
            <person name="Tang Y."/>
            <person name="Lv G."/>
            <person name="Zhou Y."/>
            <person name="Sun X."/>
            <person name="Brodelius P.E."/>
            <person name="Rose J.K.C."/>
            <person name="Tang K."/>
        </authorList>
    </citation>
    <scope>NUCLEOTIDE SEQUENCE [LARGE SCALE GENOMIC DNA]</scope>
    <source>
        <strain evidence="2">cv. Huhao1</strain>
        <tissue evidence="1">Leaf</tissue>
    </source>
</reference>
<gene>
    <name evidence="1" type="ORF">CTI12_AA570390</name>
</gene>
<dbReference type="EMBL" id="PKPP01014489">
    <property type="protein sequence ID" value="PWA39593.1"/>
    <property type="molecule type" value="Genomic_DNA"/>
</dbReference>
<proteinExistence type="predicted"/>
<protein>
    <submittedName>
        <fullName evidence="1">Uncharacterized protein</fullName>
    </submittedName>
</protein>
<sequence length="140" mass="15409">MKYEKGVLHLIDDVSSHPHTNENIVLDVATGPSDIPPNLGPFENVLELPDGGIIGGNSVVSELPSKQSLTSACENDYKVAQVSHWLAIKKKVEEVTNSLRQTDGMLAMVQAMNIHNSIFKDLTRAREPEANLSKKFYVPE</sequence>
<comment type="caution">
    <text evidence="1">The sequence shown here is derived from an EMBL/GenBank/DDBJ whole genome shotgun (WGS) entry which is preliminary data.</text>
</comment>
<dbReference type="Proteomes" id="UP000245207">
    <property type="component" value="Unassembled WGS sequence"/>
</dbReference>